<name>A0ABV9PZS3_9BACL</name>
<evidence type="ECO:0008006" key="4">
    <source>
        <dbReference type="Google" id="ProtNLM"/>
    </source>
</evidence>
<proteinExistence type="predicted"/>
<evidence type="ECO:0000313" key="2">
    <source>
        <dbReference type="EMBL" id="MFC4766567.1"/>
    </source>
</evidence>
<evidence type="ECO:0000313" key="3">
    <source>
        <dbReference type="Proteomes" id="UP001596002"/>
    </source>
</evidence>
<dbReference type="Proteomes" id="UP001596002">
    <property type="component" value="Unassembled WGS sequence"/>
</dbReference>
<gene>
    <name evidence="2" type="ORF">ACFO8Q_04130</name>
</gene>
<organism evidence="2 3">
    <name type="scientific">Effusibacillus consociatus</name>
    <dbReference type="NCBI Taxonomy" id="1117041"/>
    <lineage>
        <taxon>Bacteria</taxon>
        <taxon>Bacillati</taxon>
        <taxon>Bacillota</taxon>
        <taxon>Bacilli</taxon>
        <taxon>Bacillales</taxon>
        <taxon>Alicyclobacillaceae</taxon>
        <taxon>Effusibacillus</taxon>
    </lineage>
</organism>
<protein>
    <recommendedName>
        <fullName evidence="4">DUF2768 family protein</fullName>
    </recommendedName>
</protein>
<keyword evidence="1" id="KW-0812">Transmembrane</keyword>
<dbReference type="RefSeq" id="WP_380024464.1">
    <property type="nucleotide sequence ID" value="NZ_JBHSHC010000024.1"/>
</dbReference>
<feature type="transmembrane region" description="Helical" evidence="1">
    <location>
        <begin position="33"/>
        <end position="55"/>
    </location>
</feature>
<keyword evidence="1" id="KW-0472">Membrane</keyword>
<feature type="transmembrane region" description="Helical" evidence="1">
    <location>
        <begin position="6"/>
        <end position="26"/>
    </location>
</feature>
<comment type="caution">
    <text evidence="2">The sequence shown here is derived from an EMBL/GenBank/DDBJ whole genome shotgun (WGS) entry which is preliminary data.</text>
</comment>
<keyword evidence="1" id="KW-1133">Transmembrane helix</keyword>
<dbReference type="EMBL" id="JBHSHC010000024">
    <property type="protein sequence ID" value="MFC4766567.1"/>
    <property type="molecule type" value="Genomic_DNA"/>
</dbReference>
<sequence length="57" mass="6067">MFYSALLTLIVIGIIGCGIMYVLAGFKQKDKDVWLLAMAGIVSVYLVVVVAGSVLGF</sequence>
<accession>A0ABV9PZS3</accession>
<reference evidence="3" key="1">
    <citation type="journal article" date="2019" name="Int. J. Syst. Evol. Microbiol.">
        <title>The Global Catalogue of Microorganisms (GCM) 10K type strain sequencing project: providing services to taxonomists for standard genome sequencing and annotation.</title>
        <authorList>
            <consortium name="The Broad Institute Genomics Platform"/>
            <consortium name="The Broad Institute Genome Sequencing Center for Infectious Disease"/>
            <person name="Wu L."/>
            <person name="Ma J."/>
        </authorList>
    </citation>
    <scope>NUCLEOTIDE SEQUENCE [LARGE SCALE GENOMIC DNA]</scope>
    <source>
        <strain evidence="3">WYCCWR 12678</strain>
    </source>
</reference>
<keyword evidence="3" id="KW-1185">Reference proteome</keyword>
<evidence type="ECO:0000256" key="1">
    <source>
        <dbReference type="SAM" id="Phobius"/>
    </source>
</evidence>